<dbReference type="GO" id="GO:0016491">
    <property type="term" value="F:oxidoreductase activity"/>
    <property type="evidence" value="ECO:0007669"/>
    <property type="project" value="UniProtKB-KW"/>
</dbReference>
<reference evidence="2" key="1">
    <citation type="submission" date="2023-07" db="EMBL/GenBank/DDBJ databases">
        <title>Two novel species in the genus Flavivirga.</title>
        <authorList>
            <person name="Kwon K."/>
        </authorList>
    </citation>
    <scope>NUCLEOTIDE SEQUENCE</scope>
    <source>
        <strain evidence="2">KCTC 52353</strain>
    </source>
</reference>
<dbReference type="RefSeq" id="WP_303278053.1">
    <property type="nucleotide sequence ID" value="NZ_JAUOEK010000119.1"/>
</dbReference>
<dbReference type="Proteomes" id="UP001176883">
    <property type="component" value="Unassembled WGS sequence"/>
</dbReference>
<gene>
    <name evidence="2" type="ORF">Q4Q35_11150</name>
</gene>
<comment type="caution">
    <text evidence="2">The sequence shown here is derived from an EMBL/GenBank/DDBJ whole genome shotgun (WGS) entry which is preliminary data.</text>
</comment>
<organism evidence="2 3">
    <name type="scientific">Flavivirga aquimarina</name>
    <dbReference type="NCBI Taxonomy" id="2027862"/>
    <lineage>
        <taxon>Bacteria</taxon>
        <taxon>Pseudomonadati</taxon>
        <taxon>Bacteroidota</taxon>
        <taxon>Flavobacteriia</taxon>
        <taxon>Flavobacteriales</taxon>
        <taxon>Flavobacteriaceae</taxon>
        <taxon>Flavivirga</taxon>
    </lineage>
</organism>
<sequence>MDLSYWEIKSWLTNIDFTIVGSGIVGLSCALNLKEHFPKANILVLEKGMLPQGASTKNAGFACFGSLSEVLEDLKSHTEAEVLELVKKRVAGLQLLRQTLGDKTINYQELGGYELFIEENDLLEQCLSKKTYINKLLKPIFENDVFSTKPNDFKFQNVKNQYIFNQFEGQIDTGKMMAALTQLALKKEIRILNNITVRGFSEDTNTVKIKTNTFEFSTSKLLIATNGFASELLEEDVKPARAQVLITRPIKNLHIKGTFHLDKGYYYFRNIDNRILLGGGRHLDFKGEETTEFNQTALIQNKLETLLKTIILPEMNYEIDFRWSGIMGVGSRIDNYRKLSGQKKAVVKQLSNHVFCGVRLGGMGIAIGSLVGKELADLISE</sequence>
<proteinExistence type="predicted"/>
<name>A0ABT8WBF5_9FLAO</name>
<dbReference type="SUPFAM" id="SSF51905">
    <property type="entry name" value="FAD/NAD(P)-binding domain"/>
    <property type="match status" value="1"/>
</dbReference>
<accession>A0ABT8WBF5</accession>
<dbReference type="EC" id="1.-.-.-" evidence="2"/>
<dbReference type="InterPro" id="IPR006076">
    <property type="entry name" value="FAD-dep_OxRdtase"/>
</dbReference>
<dbReference type="PANTHER" id="PTHR13847">
    <property type="entry name" value="SARCOSINE DEHYDROGENASE-RELATED"/>
    <property type="match status" value="1"/>
</dbReference>
<dbReference type="EMBL" id="JAUOEK010000119">
    <property type="protein sequence ID" value="MDO5970362.1"/>
    <property type="molecule type" value="Genomic_DNA"/>
</dbReference>
<evidence type="ECO:0000313" key="3">
    <source>
        <dbReference type="Proteomes" id="UP001176883"/>
    </source>
</evidence>
<protein>
    <submittedName>
        <fullName evidence="2">FAD-dependent oxidoreductase</fullName>
        <ecNumber evidence="2">1.-.-.-</ecNumber>
    </submittedName>
</protein>
<keyword evidence="2" id="KW-0560">Oxidoreductase</keyword>
<dbReference type="Pfam" id="PF01266">
    <property type="entry name" value="DAO"/>
    <property type="match status" value="1"/>
</dbReference>
<dbReference type="Gene3D" id="3.30.9.10">
    <property type="entry name" value="D-Amino Acid Oxidase, subunit A, domain 2"/>
    <property type="match status" value="1"/>
</dbReference>
<evidence type="ECO:0000313" key="2">
    <source>
        <dbReference type="EMBL" id="MDO5970362.1"/>
    </source>
</evidence>
<evidence type="ECO:0000259" key="1">
    <source>
        <dbReference type="Pfam" id="PF01266"/>
    </source>
</evidence>
<dbReference type="PANTHER" id="PTHR13847:SF281">
    <property type="entry name" value="FAD DEPENDENT OXIDOREDUCTASE DOMAIN-CONTAINING PROTEIN"/>
    <property type="match status" value="1"/>
</dbReference>
<dbReference type="Gene3D" id="3.50.50.60">
    <property type="entry name" value="FAD/NAD(P)-binding domain"/>
    <property type="match status" value="1"/>
</dbReference>
<feature type="domain" description="FAD dependent oxidoreductase" evidence="1">
    <location>
        <begin position="16"/>
        <end position="378"/>
    </location>
</feature>
<keyword evidence="3" id="KW-1185">Reference proteome</keyword>
<dbReference type="InterPro" id="IPR036188">
    <property type="entry name" value="FAD/NAD-bd_sf"/>
</dbReference>